<feature type="domain" description="Cdc23" evidence="8">
    <location>
        <begin position="13"/>
        <end position="222"/>
    </location>
</feature>
<evidence type="ECO:0000256" key="1">
    <source>
        <dbReference type="ARBA" id="ARBA00022618"/>
    </source>
</evidence>
<accession>A0AAV5QDQ5</accession>
<feature type="repeat" description="TPR" evidence="7">
    <location>
        <begin position="167"/>
        <end position="200"/>
    </location>
</feature>
<dbReference type="InterPro" id="IPR019734">
    <property type="entry name" value="TPR_rpt"/>
</dbReference>
<dbReference type="GeneID" id="90070937"/>
<gene>
    <name evidence="9" type="ORF">DASC09_002830</name>
</gene>
<feature type="repeat" description="TPR" evidence="7">
    <location>
        <begin position="469"/>
        <end position="502"/>
    </location>
</feature>
<dbReference type="SMART" id="SM00028">
    <property type="entry name" value="TPR"/>
    <property type="match status" value="6"/>
</dbReference>
<reference evidence="9 10" key="1">
    <citation type="journal article" date="2023" name="Elife">
        <title>Identification of key yeast species and microbe-microbe interactions impacting larval growth of Drosophila in the wild.</title>
        <authorList>
            <person name="Mure A."/>
            <person name="Sugiura Y."/>
            <person name="Maeda R."/>
            <person name="Honda K."/>
            <person name="Sakurai N."/>
            <person name="Takahashi Y."/>
            <person name="Watada M."/>
            <person name="Katoh T."/>
            <person name="Gotoh A."/>
            <person name="Gotoh Y."/>
            <person name="Taniguchi I."/>
            <person name="Nakamura K."/>
            <person name="Hayashi T."/>
            <person name="Katayama T."/>
            <person name="Uemura T."/>
            <person name="Hattori Y."/>
        </authorList>
    </citation>
    <scope>NUCLEOTIDE SEQUENCE [LARGE SCALE GENOMIC DNA]</scope>
    <source>
        <strain evidence="9 10">SC-9</strain>
    </source>
</reference>
<dbReference type="PROSITE" id="PS50005">
    <property type="entry name" value="TPR"/>
    <property type="match status" value="4"/>
</dbReference>
<feature type="repeat" description="TPR" evidence="7">
    <location>
        <begin position="435"/>
        <end position="468"/>
    </location>
</feature>
<dbReference type="GO" id="GO:0016567">
    <property type="term" value="P:protein ubiquitination"/>
    <property type="evidence" value="ECO:0007669"/>
    <property type="project" value="TreeGrafter"/>
</dbReference>
<evidence type="ECO:0000256" key="5">
    <source>
        <dbReference type="ARBA" id="ARBA00022803"/>
    </source>
</evidence>
<evidence type="ECO:0000256" key="6">
    <source>
        <dbReference type="ARBA" id="ARBA00023306"/>
    </source>
</evidence>
<keyword evidence="10" id="KW-1185">Reference proteome</keyword>
<organism evidence="9 10">
    <name type="scientific">Saccharomycopsis crataegensis</name>
    <dbReference type="NCBI Taxonomy" id="43959"/>
    <lineage>
        <taxon>Eukaryota</taxon>
        <taxon>Fungi</taxon>
        <taxon>Dikarya</taxon>
        <taxon>Ascomycota</taxon>
        <taxon>Saccharomycotina</taxon>
        <taxon>Saccharomycetes</taxon>
        <taxon>Saccharomycopsidaceae</taxon>
        <taxon>Saccharomycopsis</taxon>
    </lineage>
</organism>
<dbReference type="Gene3D" id="1.25.40.10">
    <property type="entry name" value="Tetratricopeptide repeat domain"/>
    <property type="match status" value="3"/>
</dbReference>
<evidence type="ECO:0000256" key="7">
    <source>
        <dbReference type="PROSITE-ProRule" id="PRU00339"/>
    </source>
</evidence>
<dbReference type="RefSeq" id="XP_064849958.1">
    <property type="nucleotide sequence ID" value="XM_064993886.1"/>
</dbReference>
<evidence type="ECO:0000256" key="3">
    <source>
        <dbReference type="ARBA" id="ARBA00022776"/>
    </source>
</evidence>
<dbReference type="Pfam" id="PF13414">
    <property type="entry name" value="TPR_11"/>
    <property type="match status" value="1"/>
</dbReference>
<evidence type="ECO:0000313" key="9">
    <source>
        <dbReference type="EMBL" id="GMM32958.1"/>
    </source>
</evidence>
<dbReference type="Proteomes" id="UP001360560">
    <property type="component" value="Unassembled WGS sequence"/>
</dbReference>
<evidence type="ECO:0000256" key="2">
    <source>
        <dbReference type="ARBA" id="ARBA00022737"/>
    </source>
</evidence>
<dbReference type="InterPro" id="IPR007192">
    <property type="entry name" value="APC8"/>
</dbReference>
<dbReference type="GO" id="GO:0051301">
    <property type="term" value="P:cell division"/>
    <property type="evidence" value="ECO:0007669"/>
    <property type="project" value="UniProtKB-KW"/>
</dbReference>
<name>A0AAV5QDQ5_9ASCO</name>
<protein>
    <submittedName>
        <fullName evidence="9">Anaphase promoting complex subunit</fullName>
    </submittedName>
</protein>
<dbReference type="InterPro" id="IPR011990">
    <property type="entry name" value="TPR-like_helical_dom_sf"/>
</dbReference>
<keyword evidence="2" id="KW-0677">Repeat</keyword>
<keyword evidence="1" id="KW-0132">Cell division</keyword>
<dbReference type="SUPFAM" id="SSF48452">
    <property type="entry name" value="TPR-like"/>
    <property type="match status" value="2"/>
</dbReference>
<dbReference type="PANTHER" id="PTHR12558:SF10">
    <property type="entry name" value="CELL DIVISION CYCLE PROTEIN 23 HOMOLOG"/>
    <property type="match status" value="1"/>
</dbReference>
<comment type="caution">
    <text evidence="9">The sequence shown here is derived from an EMBL/GenBank/DDBJ whole genome shotgun (WGS) entry which is preliminary data.</text>
</comment>
<proteinExistence type="predicted"/>
<evidence type="ECO:0000256" key="4">
    <source>
        <dbReference type="ARBA" id="ARBA00022786"/>
    </source>
</evidence>
<dbReference type="GO" id="GO:0005680">
    <property type="term" value="C:anaphase-promoting complex"/>
    <property type="evidence" value="ECO:0007669"/>
    <property type="project" value="InterPro"/>
</dbReference>
<feature type="repeat" description="TPR" evidence="7">
    <location>
        <begin position="401"/>
        <end position="434"/>
    </location>
</feature>
<keyword evidence="6" id="KW-0131">Cell cycle</keyword>
<dbReference type="EMBL" id="BTFZ01000001">
    <property type="protein sequence ID" value="GMM32958.1"/>
    <property type="molecule type" value="Genomic_DNA"/>
</dbReference>
<sequence length="594" mass="69556">MAEDKLIELYHFFQESAVILSSTGLYKAAKWSAEVLNGLPSLTKPQTQKLEMFQSSLEAKDNKICQHEMQETSKIILAKAYFDCKEYDRAVNLLKNCKCSRAIFIKLYSMYISCEKKIQEEFHEILGEKHLSYENKNVSMILREIEQFFNTLDSAEEASYLEQINYSLLYYLAGMIYLRQKDYKMAQQNFFESLKLYQYNWECWNDLLSSCTSFDEAVNVLNSITAFGIGDSKLTKKDDRHGKSSLSGSKHEYNDASEAIYDDIMMKIFTIVIYQEFYQQNTGLYQSLDKLIEMVPGFVFLKTQKALISYQALNYPLAESLFDEILIIDPYNLDHMDTYSNILYVMENKAKLSFLAQFANSIDKFRPETCCIIANFYSLKFEHEKAIMYYKRALNLNKNCLSAWTLMGHEFVELKNSHAAIESYRRAVDINQKDFRAWYGLGQAYEVLDMYLYSLYYYQRACELKPLDKRMWTAVGNCYEKLGKYKESIKSYKKILNINVSDDDVTFVLFKLGKLYEMVQDTENAEIYMKLCFNEEEATGIMTEETNKSRLWLARRELGKGNYKAAYDYASEFNSGTSQEIEEARAIIRECRKR</sequence>
<evidence type="ECO:0000313" key="10">
    <source>
        <dbReference type="Proteomes" id="UP001360560"/>
    </source>
</evidence>
<feature type="domain" description="Cdc23" evidence="8">
    <location>
        <begin position="250"/>
        <end position="306"/>
    </location>
</feature>
<evidence type="ECO:0000259" key="8">
    <source>
        <dbReference type="Pfam" id="PF04049"/>
    </source>
</evidence>
<dbReference type="Pfam" id="PF13181">
    <property type="entry name" value="TPR_8"/>
    <property type="match status" value="2"/>
</dbReference>
<dbReference type="AlphaFoldDB" id="A0AAV5QDQ5"/>
<keyword evidence="5 7" id="KW-0802">TPR repeat</keyword>
<dbReference type="Pfam" id="PF04049">
    <property type="entry name" value="ANAPC8"/>
    <property type="match status" value="2"/>
</dbReference>
<keyword evidence="3" id="KW-0498">Mitosis</keyword>
<dbReference type="GO" id="GO:0045842">
    <property type="term" value="P:positive regulation of mitotic metaphase/anaphase transition"/>
    <property type="evidence" value="ECO:0007669"/>
    <property type="project" value="TreeGrafter"/>
</dbReference>
<keyword evidence="4" id="KW-0833">Ubl conjugation pathway</keyword>
<dbReference type="GO" id="GO:0031145">
    <property type="term" value="P:anaphase-promoting complex-dependent catabolic process"/>
    <property type="evidence" value="ECO:0007669"/>
    <property type="project" value="TreeGrafter"/>
</dbReference>
<dbReference type="PANTHER" id="PTHR12558">
    <property type="entry name" value="CELL DIVISION CYCLE 16,23,27"/>
    <property type="match status" value="1"/>
</dbReference>